<dbReference type="RefSeq" id="XP_040724538.1">
    <property type="nucleotide sequence ID" value="XM_040870579.1"/>
</dbReference>
<dbReference type="Proteomes" id="UP000193685">
    <property type="component" value="Unassembled WGS sequence"/>
</dbReference>
<feature type="domain" description="Ketopantoate reductase N-terminal" evidence="5">
    <location>
        <begin position="7"/>
        <end position="158"/>
    </location>
</feature>
<evidence type="ECO:0000256" key="4">
    <source>
        <dbReference type="RuleBase" id="RU362068"/>
    </source>
</evidence>
<dbReference type="GO" id="GO:0005737">
    <property type="term" value="C:cytoplasm"/>
    <property type="evidence" value="ECO:0007669"/>
    <property type="project" value="TreeGrafter"/>
</dbReference>
<dbReference type="NCBIfam" id="TIGR00745">
    <property type="entry name" value="apbA_panE"/>
    <property type="match status" value="1"/>
</dbReference>
<evidence type="ECO:0000256" key="3">
    <source>
        <dbReference type="ARBA" id="ARBA00023002"/>
    </source>
</evidence>
<evidence type="ECO:0000259" key="5">
    <source>
        <dbReference type="Pfam" id="PF02558"/>
    </source>
</evidence>
<dbReference type="Gene3D" id="1.10.1040.10">
    <property type="entry name" value="N-(1-d-carboxylethyl)-l-norvaline Dehydrogenase, domain 2"/>
    <property type="match status" value="1"/>
</dbReference>
<dbReference type="FunFam" id="1.10.1040.10:FF:000017">
    <property type="entry name" value="2-dehydropantoate 2-reductase"/>
    <property type="match status" value="1"/>
</dbReference>
<dbReference type="GeneID" id="63787178"/>
<dbReference type="InterPro" id="IPR008927">
    <property type="entry name" value="6-PGluconate_DH-like_C_sf"/>
</dbReference>
<dbReference type="STRING" id="56484.A0A1Y2FAI4"/>
<dbReference type="InterPro" id="IPR013752">
    <property type="entry name" value="KPA_reductase"/>
</dbReference>
<dbReference type="SUPFAM" id="SSF51735">
    <property type="entry name" value="NAD(P)-binding Rossmann-fold domains"/>
    <property type="match status" value="1"/>
</dbReference>
<dbReference type="OMA" id="EHNDFDR"/>
<dbReference type="OrthoDB" id="3609at2759"/>
<proteinExistence type="inferred from homology"/>
<name>A0A1Y2FAI4_PROLT</name>
<dbReference type="InterPro" id="IPR003710">
    <property type="entry name" value="ApbA"/>
</dbReference>
<gene>
    <name evidence="7" type="ORF">BCR37DRAFT_387932</name>
</gene>
<evidence type="ECO:0000259" key="6">
    <source>
        <dbReference type="Pfam" id="PF08546"/>
    </source>
</evidence>
<comment type="caution">
    <text evidence="7">The sequence shown here is derived from an EMBL/GenBank/DDBJ whole genome shotgun (WGS) entry which is preliminary data.</text>
</comment>
<evidence type="ECO:0000313" key="7">
    <source>
        <dbReference type="EMBL" id="ORY80893.1"/>
    </source>
</evidence>
<dbReference type="FunFam" id="3.40.50.720:FF:000609">
    <property type="entry name" value="2-dehydropantoate 2-reductase"/>
    <property type="match status" value="1"/>
</dbReference>
<dbReference type="GO" id="GO:0015940">
    <property type="term" value="P:pantothenate biosynthetic process"/>
    <property type="evidence" value="ECO:0007669"/>
    <property type="project" value="InterPro"/>
</dbReference>
<evidence type="ECO:0000313" key="8">
    <source>
        <dbReference type="Proteomes" id="UP000193685"/>
    </source>
</evidence>
<evidence type="ECO:0000256" key="2">
    <source>
        <dbReference type="ARBA" id="ARBA00022857"/>
    </source>
</evidence>
<dbReference type="Pfam" id="PF02558">
    <property type="entry name" value="ApbA"/>
    <property type="match status" value="1"/>
</dbReference>
<protein>
    <recommendedName>
        <fullName evidence="4">2-dehydropantoate 2-reductase</fullName>
        <ecNumber evidence="4">1.1.1.169</ecNumber>
    </recommendedName>
    <alternativeName>
        <fullName evidence="4">Ketopantoate reductase</fullName>
    </alternativeName>
</protein>
<keyword evidence="8" id="KW-1185">Reference proteome</keyword>
<dbReference type="InterPro" id="IPR036291">
    <property type="entry name" value="NAD(P)-bd_dom_sf"/>
</dbReference>
<comment type="function">
    <text evidence="4">Catalyzes the NADPH-dependent reduction of ketopantoate into pantoic acid.</text>
</comment>
<dbReference type="PANTHER" id="PTHR21708:SF30">
    <property type="entry name" value="2-DEHYDROPANTOATE 2-REDUCTASE-RELATED"/>
    <property type="match status" value="1"/>
</dbReference>
<organism evidence="7 8">
    <name type="scientific">Protomyces lactucae-debilis</name>
    <dbReference type="NCBI Taxonomy" id="2754530"/>
    <lineage>
        <taxon>Eukaryota</taxon>
        <taxon>Fungi</taxon>
        <taxon>Dikarya</taxon>
        <taxon>Ascomycota</taxon>
        <taxon>Taphrinomycotina</taxon>
        <taxon>Taphrinomycetes</taxon>
        <taxon>Taphrinales</taxon>
        <taxon>Protomycetaceae</taxon>
        <taxon>Protomyces</taxon>
    </lineage>
</organism>
<dbReference type="Pfam" id="PF08546">
    <property type="entry name" value="ApbA_C"/>
    <property type="match status" value="1"/>
</dbReference>
<keyword evidence="3 4" id="KW-0560">Oxidoreductase</keyword>
<dbReference type="InterPro" id="IPR051402">
    <property type="entry name" value="KPR-Related"/>
</dbReference>
<dbReference type="EMBL" id="MCFI01000012">
    <property type="protein sequence ID" value="ORY80893.1"/>
    <property type="molecule type" value="Genomic_DNA"/>
</dbReference>
<feature type="domain" description="Ketopantoate reductase C-terminal" evidence="6">
    <location>
        <begin position="194"/>
        <end position="309"/>
    </location>
</feature>
<keyword evidence="2 4" id="KW-0521">NADP</keyword>
<dbReference type="InterPro" id="IPR013332">
    <property type="entry name" value="KPR_N"/>
</dbReference>
<accession>A0A1Y2FAI4</accession>
<evidence type="ECO:0000256" key="1">
    <source>
        <dbReference type="ARBA" id="ARBA00007870"/>
    </source>
</evidence>
<dbReference type="SUPFAM" id="SSF48179">
    <property type="entry name" value="6-phosphogluconate dehydrogenase C-terminal domain-like"/>
    <property type="match status" value="1"/>
</dbReference>
<reference evidence="7 8" key="1">
    <citation type="submission" date="2016-07" db="EMBL/GenBank/DDBJ databases">
        <title>Pervasive Adenine N6-methylation of Active Genes in Fungi.</title>
        <authorList>
            <consortium name="DOE Joint Genome Institute"/>
            <person name="Mondo S.J."/>
            <person name="Dannebaum R.O."/>
            <person name="Kuo R.C."/>
            <person name="Labutti K."/>
            <person name="Haridas S."/>
            <person name="Kuo A."/>
            <person name="Salamov A."/>
            <person name="Ahrendt S.R."/>
            <person name="Lipzen A."/>
            <person name="Sullivan W."/>
            <person name="Andreopoulos W.B."/>
            <person name="Clum A."/>
            <person name="Lindquist E."/>
            <person name="Daum C."/>
            <person name="Ramamoorthy G.K."/>
            <person name="Gryganskyi A."/>
            <person name="Culley D."/>
            <person name="Magnuson J.K."/>
            <person name="James T.Y."/>
            <person name="O'Malley M.A."/>
            <person name="Stajich J.E."/>
            <person name="Spatafora J.W."/>
            <person name="Visel A."/>
            <person name="Grigoriev I.V."/>
        </authorList>
    </citation>
    <scope>NUCLEOTIDE SEQUENCE [LARGE SCALE GENOMIC DNA]</scope>
    <source>
        <strain evidence="7 8">12-1054</strain>
    </source>
</reference>
<dbReference type="Gene3D" id="3.40.50.720">
    <property type="entry name" value="NAD(P)-binding Rossmann-like Domain"/>
    <property type="match status" value="1"/>
</dbReference>
<dbReference type="PANTHER" id="PTHR21708">
    <property type="entry name" value="PROBABLE 2-DEHYDROPANTOATE 2-REDUCTASE"/>
    <property type="match status" value="1"/>
</dbReference>
<dbReference type="GO" id="GO:0008677">
    <property type="term" value="F:2-dehydropantoate 2-reductase activity"/>
    <property type="evidence" value="ECO:0007669"/>
    <property type="project" value="UniProtKB-EC"/>
</dbReference>
<dbReference type="InterPro" id="IPR013328">
    <property type="entry name" value="6PGD_dom2"/>
</dbReference>
<comment type="catalytic activity">
    <reaction evidence="4">
        <text>(R)-pantoate + NADP(+) = 2-dehydropantoate + NADPH + H(+)</text>
        <dbReference type="Rhea" id="RHEA:16233"/>
        <dbReference type="ChEBI" id="CHEBI:11561"/>
        <dbReference type="ChEBI" id="CHEBI:15378"/>
        <dbReference type="ChEBI" id="CHEBI:15980"/>
        <dbReference type="ChEBI" id="CHEBI:57783"/>
        <dbReference type="ChEBI" id="CHEBI:58349"/>
        <dbReference type="EC" id="1.1.1.169"/>
    </reaction>
</comment>
<sequence>MSGQLSILVIGLGGIGSIYSLVCKRGEPNAKLTFVARSNYQALHDNGISIKSAKYGHHHVTPDAVFKTTEDAAGVEYDYILCTTKSLPNAPLPALLRPVVSPNTTIVMIQNGLGIEQPVAEAFPENALLTCTAYIGVWQTSPGNIEHAKLDKLDIGIFADAHVAESRKQKDTAALDKFVSVLKAGGTDVTVLENMVLARWQKLVWNASFNVVCTVMGMDTFQVLACPSATTLVRTLMEEICAAAKANGYELPAGIIQGNLDNTHTIGPYKPSMLLDYEGGREMEVDVILGNPIAQAQQAGVAVPTLQVMKETLECLNWKTAEKKK</sequence>
<dbReference type="EC" id="1.1.1.169" evidence="4"/>
<comment type="similarity">
    <text evidence="1 4">Belongs to the ketopantoate reductase family.</text>
</comment>
<dbReference type="AlphaFoldDB" id="A0A1Y2FAI4"/>